<dbReference type="Pfam" id="PF00854">
    <property type="entry name" value="PTR2"/>
    <property type="match status" value="1"/>
</dbReference>
<dbReference type="GO" id="GO:0022857">
    <property type="term" value="F:transmembrane transporter activity"/>
    <property type="evidence" value="ECO:0007669"/>
    <property type="project" value="InterPro"/>
</dbReference>
<keyword evidence="3 6" id="KW-0812">Transmembrane</keyword>
<gene>
    <name evidence="7" type="ORF">MKW98_028921</name>
</gene>
<dbReference type="InterPro" id="IPR000109">
    <property type="entry name" value="POT_fam"/>
</dbReference>
<feature type="transmembrane region" description="Helical" evidence="6">
    <location>
        <begin position="476"/>
        <end position="496"/>
    </location>
</feature>
<feature type="transmembrane region" description="Helical" evidence="6">
    <location>
        <begin position="357"/>
        <end position="379"/>
    </location>
</feature>
<evidence type="ECO:0000256" key="1">
    <source>
        <dbReference type="ARBA" id="ARBA00004141"/>
    </source>
</evidence>
<dbReference type="SUPFAM" id="SSF103473">
    <property type="entry name" value="MFS general substrate transporter"/>
    <property type="match status" value="1"/>
</dbReference>
<feature type="transmembrane region" description="Helical" evidence="6">
    <location>
        <begin position="113"/>
        <end position="131"/>
    </location>
</feature>
<dbReference type="EMBL" id="JAJJMB010014829">
    <property type="protein sequence ID" value="KAI3857657.1"/>
    <property type="molecule type" value="Genomic_DNA"/>
</dbReference>
<dbReference type="FunFam" id="1.20.1250.20:FF:000410">
    <property type="entry name" value="POT family protein"/>
    <property type="match status" value="1"/>
</dbReference>
<dbReference type="AlphaFoldDB" id="A0AAD4S4I4"/>
<proteinExistence type="inferred from homology"/>
<evidence type="ECO:0000313" key="7">
    <source>
        <dbReference type="EMBL" id="KAI3857657.1"/>
    </source>
</evidence>
<comment type="similarity">
    <text evidence="2">Belongs to the major facilitator superfamily. Proton-dependent oligopeptide transporter (POT/PTR) (TC 2.A.17) family.</text>
</comment>
<feature type="transmembrane region" description="Helical" evidence="6">
    <location>
        <begin position="81"/>
        <end position="101"/>
    </location>
</feature>
<dbReference type="Gene3D" id="1.20.1250.20">
    <property type="entry name" value="MFS general substrate transporter like domains"/>
    <property type="match status" value="1"/>
</dbReference>
<name>A0AAD4S4I4_9MAGN</name>
<evidence type="ECO:0000256" key="4">
    <source>
        <dbReference type="ARBA" id="ARBA00022989"/>
    </source>
</evidence>
<evidence type="ECO:0000256" key="5">
    <source>
        <dbReference type="ARBA" id="ARBA00023136"/>
    </source>
</evidence>
<feature type="transmembrane region" description="Helical" evidence="6">
    <location>
        <begin position="391"/>
        <end position="412"/>
    </location>
</feature>
<evidence type="ECO:0000256" key="2">
    <source>
        <dbReference type="ARBA" id="ARBA00005982"/>
    </source>
</evidence>
<feature type="transmembrane region" description="Helical" evidence="6">
    <location>
        <begin position="181"/>
        <end position="202"/>
    </location>
</feature>
<organism evidence="7 8">
    <name type="scientific">Papaver atlanticum</name>
    <dbReference type="NCBI Taxonomy" id="357466"/>
    <lineage>
        <taxon>Eukaryota</taxon>
        <taxon>Viridiplantae</taxon>
        <taxon>Streptophyta</taxon>
        <taxon>Embryophyta</taxon>
        <taxon>Tracheophyta</taxon>
        <taxon>Spermatophyta</taxon>
        <taxon>Magnoliopsida</taxon>
        <taxon>Ranunculales</taxon>
        <taxon>Papaveraceae</taxon>
        <taxon>Papaveroideae</taxon>
        <taxon>Papaver</taxon>
    </lineage>
</organism>
<evidence type="ECO:0000256" key="6">
    <source>
        <dbReference type="SAM" id="Phobius"/>
    </source>
</evidence>
<keyword evidence="5 6" id="KW-0472">Membrane</keyword>
<feature type="transmembrane region" description="Helical" evidence="6">
    <location>
        <begin position="311"/>
        <end position="337"/>
    </location>
</feature>
<keyword evidence="4 6" id="KW-1133">Transmembrane helix</keyword>
<comment type="subcellular location">
    <subcellularLocation>
        <location evidence="1">Membrane</location>
        <topology evidence="1">Multi-pass membrane protein</topology>
    </subcellularLocation>
</comment>
<dbReference type="InterPro" id="IPR036259">
    <property type="entry name" value="MFS_trans_sf"/>
</dbReference>
<protein>
    <recommendedName>
        <fullName evidence="9">NPF family transporter</fullName>
    </recommendedName>
</protein>
<accession>A0AAD4S4I4</accession>
<comment type="caution">
    <text evidence="7">The sequence shown here is derived from an EMBL/GenBank/DDBJ whole genome shotgun (WGS) entry which is preliminary data.</text>
</comment>
<evidence type="ECO:0008006" key="9">
    <source>
        <dbReference type="Google" id="ProtNLM"/>
    </source>
</evidence>
<dbReference type="GO" id="GO:0016020">
    <property type="term" value="C:membrane"/>
    <property type="evidence" value="ECO:0007669"/>
    <property type="project" value="UniProtKB-SubCell"/>
</dbReference>
<feature type="transmembrane region" description="Helical" evidence="6">
    <location>
        <begin position="520"/>
        <end position="539"/>
    </location>
</feature>
<dbReference type="PANTHER" id="PTHR11654">
    <property type="entry name" value="OLIGOPEPTIDE TRANSPORTER-RELATED"/>
    <property type="match status" value="1"/>
</dbReference>
<dbReference type="Proteomes" id="UP001202328">
    <property type="component" value="Unassembled WGS sequence"/>
</dbReference>
<evidence type="ECO:0000313" key="8">
    <source>
        <dbReference type="Proteomes" id="UP001202328"/>
    </source>
</evidence>
<reference evidence="7" key="1">
    <citation type="submission" date="2022-04" db="EMBL/GenBank/DDBJ databases">
        <title>A functionally conserved STORR gene fusion in Papaver species that diverged 16.8 million years ago.</title>
        <authorList>
            <person name="Catania T."/>
        </authorList>
    </citation>
    <scope>NUCLEOTIDE SEQUENCE</scope>
    <source>
        <strain evidence="7">S-188037</strain>
    </source>
</reference>
<evidence type="ECO:0000256" key="3">
    <source>
        <dbReference type="ARBA" id="ARBA00022692"/>
    </source>
</evidence>
<keyword evidence="8" id="KW-1185">Reference proteome</keyword>
<feature type="transmembrane region" description="Helical" evidence="6">
    <location>
        <begin position="208"/>
        <end position="226"/>
    </location>
</feature>
<feature type="transmembrane region" description="Helical" evidence="6">
    <location>
        <begin position="437"/>
        <end position="456"/>
    </location>
</feature>
<sequence length="550" mass="61444">MGKSGPGVMDYDQRYEFLLNHGRSNKEFGGGSYMRIVGGWRPAKFILTAETLETIAIYGVASNLMTYLTGPLHQSTATAAININVWSAVVWVLPLVGAFVADTYLGRFRTIKISYFIYLVGFGLLTISAALPHVCAPELHNNTLNNISCIFKTFLSSSFTFHSFGVDQLAKEYPESKSSFFILRCFVLYISSTIFRLIFVFIQENWSWGLGFGLSLASMVIALVIFTRGTYIYRFSPVEDKENPLSTVLKVYMSAAKNWSSIPSTGTTQAVDEMLLSNDEIRAGGGHQLRFLDKALLDDISTDQVEDAREVLSLVPIWITLLIYAVVCAQPLTFFTMQGSTMMRSVLSIEIPAASMITIYSFPVVLFIPIYDLFVVPLAQRFTGKPNGITILQRMGVGLVLSIVSMMVAAIVERKRLHTAFDSGLIDMPHETISMSIWWLAPQYILIGVAEVFTVLGMRNFFRDQLPDRLKNLDKFLFLSALGVGELLSGFLIFAIEKLTDASSQSSWLSDNLNRAHLDYFYWLLFGLGAVNLVAYIYASQIYIYKTGIS</sequence>